<dbReference type="InterPro" id="IPR001387">
    <property type="entry name" value="Cro/C1-type_HTH"/>
</dbReference>
<dbReference type="InterPro" id="IPR010982">
    <property type="entry name" value="Lambda_DNA-bd_dom_sf"/>
</dbReference>
<dbReference type="CDD" id="cd00093">
    <property type="entry name" value="HTH_XRE"/>
    <property type="match status" value="1"/>
</dbReference>
<evidence type="ECO:0000259" key="1">
    <source>
        <dbReference type="PROSITE" id="PS50943"/>
    </source>
</evidence>
<evidence type="ECO:0000313" key="3">
    <source>
        <dbReference type="Proteomes" id="UP000468735"/>
    </source>
</evidence>
<dbReference type="InterPro" id="IPR043917">
    <property type="entry name" value="DUF5753"/>
</dbReference>
<dbReference type="AlphaFoldDB" id="A0A6H9YD78"/>
<dbReference type="Pfam" id="PF13560">
    <property type="entry name" value="HTH_31"/>
    <property type="match status" value="1"/>
</dbReference>
<accession>A0A6H9YD78</accession>
<dbReference type="SUPFAM" id="SSF47413">
    <property type="entry name" value="lambda repressor-like DNA-binding domains"/>
    <property type="match status" value="1"/>
</dbReference>
<proteinExistence type="predicted"/>
<dbReference type="Pfam" id="PF19054">
    <property type="entry name" value="DUF5753"/>
    <property type="match status" value="1"/>
</dbReference>
<dbReference type="PROSITE" id="PS50943">
    <property type="entry name" value="HTH_CROC1"/>
    <property type="match status" value="1"/>
</dbReference>
<dbReference type="RefSeq" id="WP_151566245.1">
    <property type="nucleotide sequence ID" value="NZ_WBMT01000019.1"/>
</dbReference>
<sequence length="292" mass="32317">MISPYVRRRRLAIELRALREDAGLTHEQLAKKIGEARTKLSRLENGHIAPDQNDIIKLLDVLQVDGDRWTKIVTIAQEAAAKGWWESDIKAMGERQALYANLEAGAVTIREYQQTYLPGLLQIPEFTQAAAEALNALRPGRVDVRGVIKGRAGRQRMLRRPGGPTYQVIIDELAVRRPAAPPPVARAQFEHLVRHTADSPHVSLRVLPVNALIAGYSLPGSAFSAYTYADSDDPTVVAIETVDADLVLTEPEQVAPYDELYQRLHDAALPEEESLALLAQAAKELPDDTEEQ</sequence>
<dbReference type="EMBL" id="WBMT01000019">
    <property type="protein sequence ID" value="KAB2343442.1"/>
    <property type="molecule type" value="Genomic_DNA"/>
</dbReference>
<dbReference type="Proteomes" id="UP000468735">
    <property type="component" value="Unassembled WGS sequence"/>
</dbReference>
<dbReference type="SMART" id="SM00530">
    <property type="entry name" value="HTH_XRE"/>
    <property type="match status" value="1"/>
</dbReference>
<protein>
    <submittedName>
        <fullName evidence="2">Helix-turn-helix transcriptional regulator</fullName>
    </submittedName>
</protein>
<evidence type="ECO:0000313" key="2">
    <source>
        <dbReference type="EMBL" id="KAB2343442.1"/>
    </source>
</evidence>
<feature type="domain" description="HTH cro/C1-type" evidence="1">
    <location>
        <begin position="15"/>
        <end position="69"/>
    </location>
</feature>
<keyword evidence="3" id="KW-1185">Reference proteome</keyword>
<dbReference type="Gene3D" id="1.10.260.40">
    <property type="entry name" value="lambda repressor-like DNA-binding domains"/>
    <property type="match status" value="1"/>
</dbReference>
<organism evidence="2 3">
    <name type="scientific">Actinomadura rudentiformis</name>
    <dbReference type="NCBI Taxonomy" id="359158"/>
    <lineage>
        <taxon>Bacteria</taxon>
        <taxon>Bacillati</taxon>
        <taxon>Actinomycetota</taxon>
        <taxon>Actinomycetes</taxon>
        <taxon>Streptosporangiales</taxon>
        <taxon>Thermomonosporaceae</taxon>
        <taxon>Actinomadura</taxon>
    </lineage>
</organism>
<name>A0A6H9YD78_9ACTN</name>
<reference evidence="2 3" key="1">
    <citation type="submission" date="2019-09" db="EMBL/GenBank/DDBJ databases">
        <title>Actinomadura physcomitrii sp. nov., a novel actinomycete isolated from moss [Physcomitrium sphaericum (Ludw) Fuernr].</title>
        <authorList>
            <person name="Zhuang X."/>
            <person name="Liu C."/>
        </authorList>
    </citation>
    <scope>NUCLEOTIDE SEQUENCE [LARGE SCALE GENOMIC DNA]</scope>
    <source>
        <strain evidence="2 3">HMC1</strain>
    </source>
</reference>
<gene>
    <name evidence="2" type="ORF">F8566_35550</name>
</gene>
<dbReference type="GO" id="GO:0003677">
    <property type="term" value="F:DNA binding"/>
    <property type="evidence" value="ECO:0007669"/>
    <property type="project" value="InterPro"/>
</dbReference>
<comment type="caution">
    <text evidence="2">The sequence shown here is derived from an EMBL/GenBank/DDBJ whole genome shotgun (WGS) entry which is preliminary data.</text>
</comment>
<dbReference type="OrthoDB" id="5177725at2"/>